<feature type="region of interest" description="Disordered" evidence="8">
    <location>
        <begin position="16"/>
        <end position="55"/>
    </location>
</feature>
<dbReference type="SUPFAM" id="SSF53756">
    <property type="entry name" value="UDP-Glycosyltransferase/glycogen phosphorylase"/>
    <property type="match status" value="1"/>
</dbReference>
<evidence type="ECO:0000256" key="1">
    <source>
        <dbReference type="ARBA" id="ARBA00004229"/>
    </source>
</evidence>
<dbReference type="STRING" id="448386.A0A2V3J2N3"/>
<dbReference type="GO" id="GO:0009707">
    <property type="term" value="C:chloroplast outer membrane"/>
    <property type="evidence" value="ECO:0007669"/>
    <property type="project" value="TreeGrafter"/>
</dbReference>
<evidence type="ECO:0000256" key="3">
    <source>
        <dbReference type="ARBA" id="ARBA00009481"/>
    </source>
</evidence>
<evidence type="ECO:0000256" key="2">
    <source>
        <dbReference type="ARBA" id="ARBA00004370"/>
    </source>
</evidence>
<feature type="compositionally biased region" description="Basic residues" evidence="8">
    <location>
        <begin position="630"/>
        <end position="645"/>
    </location>
</feature>
<dbReference type="AlphaFoldDB" id="A0A2V3J2N3"/>
<keyword evidence="5" id="KW-0934">Plastid</keyword>
<evidence type="ECO:0000256" key="7">
    <source>
        <dbReference type="ARBA" id="ARBA00023136"/>
    </source>
</evidence>
<evidence type="ECO:0000256" key="6">
    <source>
        <dbReference type="ARBA" id="ARBA00022679"/>
    </source>
</evidence>
<dbReference type="GO" id="GO:0046481">
    <property type="term" value="F:digalactosyldiacylglycerol synthase activity"/>
    <property type="evidence" value="ECO:0007669"/>
    <property type="project" value="InterPro"/>
</dbReference>
<gene>
    <name evidence="10" type="ORF">BWQ96_01946</name>
</gene>
<feature type="compositionally biased region" description="Basic and acidic residues" evidence="8">
    <location>
        <begin position="617"/>
        <end position="629"/>
    </location>
</feature>
<sequence length="645" mass="71970">MKPIFSAAAAALLLLGARRGGSETPPHSESPEPADDDTDPPSEPPSNNPFADWDWSNSPDNSSIWTATAAVLSSLRSPLDIGSLDSESKDSPDSDRKKDIFEGLSAALRGLKVFSHNSTSSSDDEHSDDDPYDVRPLIAVTIGVTLFLLTRSPRASRRAELDAGAGDGTLVLDDEDIIPEPRDYSVLSDLRCKPRDIVVVTTAALPWMTGTAVNPLLRAVYLAKDGHNVSLVVPWLESPEDQRKVYPKGTLFTSQDEQEKVVLKWAREQVADVHIQVHFYEGVYSKEFGSILPLGDITAMFRDDHPRDVCILEEPEHLTWHHTGARWTSLFRFCVGVVHTNYIEYAKKHGVFGPQRALFLNFLNKWVCRSYCHRVIKLSDAVQTLPHSVTSNVHGVRNRFLDIGVQRNGKRFDRGAYFLGKVLWAKGYRQLVDLIEEHYSRSEERLPIDFFGAGPDLDAVKATVQDSYGLSKVQIHGIVVDHASEYLQQYKVYVNPSKSDVVCTATAEALAMGKFVVCLKHPSNEFFATFDNCLIYTTGKEFSEKLAYALANEPKPLSENDVFRLSWEAATERFYEASYVPAPSGSRGVDSALALTHKTICATLVTPPANNAVRARYRAEKRSRKEVARERKRRIHRSGRKVPIS</sequence>
<keyword evidence="6" id="KW-0808">Transferase</keyword>
<dbReference type="CDD" id="cd01635">
    <property type="entry name" value="Glycosyltransferase_GTB-type"/>
    <property type="match status" value="1"/>
</dbReference>
<dbReference type="GO" id="GO:0019375">
    <property type="term" value="P:galactolipid biosynthetic process"/>
    <property type="evidence" value="ECO:0007669"/>
    <property type="project" value="TreeGrafter"/>
</dbReference>
<keyword evidence="7" id="KW-0472">Membrane</keyword>
<dbReference type="PANTHER" id="PTHR46132:SF1">
    <property type="entry name" value="DIGALACTOSYLDIACYLGLYCEROL SYNTHASE 2, CHLOROPLASTIC"/>
    <property type="match status" value="1"/>
</dbReference>
<accession>A0A2V3J2N3</accession>
<dbReference type="PANTHER" id="PTHR46132">
    <property type="entry name" value="DIGALACTOSYLDIACYLGLYCEROL SYNTHASE 2, CHLOROPLASTIC"/>
    <property type="match status" value="1"/>
</dbReference>
<comment type="subcellular location">
    <subcellularLocation>
        <location evidence="2">Membrane</location>
    </subcellularLocation>
    <subcellularLocation>
        <location evidence="1">Plastid</location>
        <location evidence="1">Chloroplast</location>
    </subcellularLocation>
</comment>
<name>A0A2V3J2N3_9FLOR</name>
<evidence type="ECO:0000313" key="11">
    <source>
        <dbReference type="Proteomes" id="UP000247409"/>
    </source>
</evidence>
<dbReference type="Proteomes" id="UP000247409">
    <property type="component" value="Unassembled WGS sequence"/>
</dbReference>
<dbReference type="Pfam" id="PF13692">
    <property type="entry name" value="Glyco_trans_1_4"/>
    <property type="match status" value="1"/>
</dbReference>
<feature type="chain" id="PRO_5016047428" evidence="9">
    <location>
        <begin position="23"/>
        <end position="645"/>
    </location>
</feature>
<dbReference type="Gene3D" id="3.40.50.2000">
    <property type="entry name" value="Glycogen Phosphorylase B"/>
    <property type="match status" value="1"/>
</dbReference>
<feature type="region of interest" description="Disordered" evidence="8">
    <location>
        <begin position="617"/>
        <end position="645"/>
    </location>
</feature>
<dbReference type="EMBL" id="NBIV01000015">
    <property type="protein sequence ID" value="PXF48257.1"/>
    <property type="molecule type" value="Genomic_DNA"/>
</dbReference>
<dbReference type="InterPro" id="IPR044525">
    <property type="entry name" value="DGDG1/2"/>
</dbReference>
<evidence type="ECO:0000256" key="4">
    <source>
        <dbReference type="ARBA" id="ARBA00022528"/>
    </source>
</evidence>
<evidence type="ECO:0000256" key="9">
    <source>
        <dbReference type="SAM" id="SignalP"/>
    </source>
</evidence>
<keyword evidence="11" id="KW-1185">Reference proteome</keyword>
<comment type="caution">
    <text evidence="10">The sequence shown here is derived from an EMBL/GenBank/DDBJ whole genome shotgun (WGS) entry which is preliminary data.</text>
</comment>
<evidence type="ECO:0000256" key="8">
    <source>
        <dbReference type="SAM" id="MobiDB-lite"/>
    </source>
</evidence>
<protein>
    <submittedName>
        <fullName evidence="10">Digalactosyldiacylglycerol synthase 1, chloroplastic</fullName>
    </submittedName>
</protein>
<evidence type="ECO:0000313" key="10">
    <source>
        <dbReference type="EMBL" id="PXF48257.1"/>
    </source>
</evidence>
<feature type="compositionally biased region" description="Low complexity" evidence="8">
    <location>
        <begin position="16"/>
        <end position="27"/>
    </location>
</feature>
<keyword evidence="4" id="KW-0150">Chloroplast</keyword>
<keyword evidence="9" id="KW-0732">Signal</keyword>
<comment type="similarity">
    <text evidence="3">Belongs to the glycosyltransferase group 1 family. Glycosyltransferase 4 subfamily.</text>
</comment>
<proteinExistence type="inferred from homology"/>
<organism evidence="10 11">
    <name type="scientific">Gracilariopsis chorda</name>
    <dbReference type="NCBI Taxonomy" id="448386"/>
    <lineage>
        <taxon>Eukaryota</taxon>
        <taxon>Rhodophyta</taxon>
        <taxon>Florideophyceae</taxon>
        <taxon>Rhodymeniophycidae</taxon>
        <taxon>Gracilariales</taxon>
        <taxon>Gracilariaceae</taxon>
        <taxon>Gracilariopsis</taxon>
    </lineage>
</organism>
<evidence type="ECO:0000256" key="5">
    <source>
        <dbReference type="ARBA" id="ARBA00022640"/>
    </source>
</evidence>
<dbReference type="OrthoDB" id="44480at2759"/>
<reference evidence="10 11" key="1">
    <citation type="journal article" date="2018" name="Mol. Biol. Evol.">
        <title>Analysis of the draft genome of the red seaweed Gracilariopsis chorda provides insights into genome size evolution in Rhodophyta.</title>
        <authorList>
            <person name="Lee J."/>
            <person name="Yang E.C."/>
            <person name="Graf L."/>
            <person name="Yang J.H."/>
            <person name="Qiu H."/>
            <person name="Zel Zion U."/>
            <person name="Chan C.X."/>
            <person name="Stephens T.G."/>
            <person name="Weber A.P.M."/>
            <person name="Boo G.H."/>
            <person name="Boo S.M."/>
            <person name="Kim K.M."/>
            <person name="Shin Y."/>
            <person name="Jung M."/>
            <person name="Lee S.J."/>
            <person name="Yim H.S."/>
            <person name="Lee J.H."/>
            <person name="Bhattacharya D."/>
            <person name="Yoon H.S."/>
        </authorList>
    </citation>
    <scope>NUCLEOTIDE SEQUENCE [LARGE SCALE GENOMIC DNA]</scope>
    <source>
        <strain evidence="10 11">SKKU-2015</strain>
        <tissue evidence="10">Whole body</tissue>
    </source>
</reference>
<feature type="signal peptide" evidence="9">
    <location>
        <begin position="1"/>
        <end position="22"/>
    </location>
</feature>